<gene>
    <name evidence="14" type="primary">LOC109486024</name>
</gene>
<dbReference type="CDD" id="cd01377">
    <property type="entry name" value="MYSc_class_II"/>
    <property type="match status" value="1"/>
</dbReference>
<dbReference type="GeneID" id="109486024"/>
<dbReference type="Gene3D" id="1.20.5.370">
    <property type="match status" value="4"/>
</dbReference>
<protein>
    <submittedName>
        <fullName evidence="14">Myosin-16-like</fullName>
    </submittedName>
</protein>
<dbReference type="FunFam" id="3.40.850.10:FF:000101">
    <property type="entry name" value="Slow myosin heavy chain 2"/>
    <property type="match status" value="1"/>
</dbReference>
<keyword evidence="4" id="KW-0112">Calmodulin-binding</keyword>
<dbReference type="Pfam" id="PF02736">
    <property type="entry name" value="Myosin_N"/>
    <property type="match status" value="1"/>
</dbReference>
<sequence>MPAYGPSLEDQPSDKFLYGDPKDMMKLKNQPYDAKKNVWVPDKKEIFVAAEVKSTKGDQVTVTTADGQTLAVKKEKIQQMNPPKFSCAEDMANMTFLNEASVLGNLRQRYDLVLIYTYSGLFCVVINPFKRLPIYTEQVIDMYRGKRRTEVPPHLFCVADNSYQNMIMEKMCQSILITGESGAGKTENTKKVIAYFAIVGASRAVVPGEKKQATLEEQIVQTNPVLEAFGNAKTVRNNNSSRFVSRLCSLNRCHFVLSLWLYLLQGKFIRIHFDRRGKLAGGDIETYLLEKSRVISQLPGMERGYHIPFQMMSNGIPGTTDKYNMGTDPSVFKFLREGVYTVQNLDDGEEFRMTDEGFDILKFSPEEKDNIYRICSGILWFGNTEFVQRGDQGEVDNYDVLDKAAALFGVEGPGLSNAITRPRVKVGSEFVTKGQTGKQCNNTVGALAKATYERTFKFIVAKCNETLETEMERVMFIGVLDIAGFEIFELNSFEQLAINYTNEKLQQFFNHHMFVVEQEEYKSEQIEWTFVDFGMDLQACLDLLEKPLGVLSMLEEECIVPKATDKTYLNKLMTQHLGKNPKFGKPKATKKKYPAHFDLGHYAGPVSYNVDGWLEKNKDPVNESAVLVLKASKIPLLPVIWADYITQEEASTIKKDPMMAAGAGGGKRKKGGSFQTVSALHRGQLFELMNTLHETYPHFVRCIIPNEIKTGGIIDGPLVYNQLTCNGVLEGIRICQKGFPNRNLYSDFLERYSVLAPHIFADRKFIQGKEACKQILEHIKLDTKRYQIGLNKVFFKAGTLAMLEELRDDQINKIITWMQSRARGMEQKRKFWNMYKAKHATRILKNNIKAWFRLKTDWWIILYQLLKPQLTGSKAEEYLKETTVQLAVEEKKYEKTVSQRKALQQKLNDLEAETKDIKNRLETEQAVMQNAEEHVGNLLKEKAELDAQAQEVEERLEDVADQNRHLESKKIKAEMEAEELQKEIEGITLKLSKREKEKQEVEDKLRAMIEEVAVNDELISKLSREKKKLDELNAQTLDDLQSEEDKVQNLSKLKVKLEQTLDDLEDNLEHEKKIRGDVDRVKRKLENDFKNTLDLVSETERYKSELEEKLKKREFEINALHAKVEDETSMAQQLQKKVKELQGRIEELEEELETERAARAKLERQRAELTRELDDIGEKLEESSGATVAQVEQNKKREAELQKVRRELEEATISHEAATVSLRKKHNDTVTDLTEQVEGLLRVKAKLEKEKNTLRVEVDDLAATMEQATKNRVQAEKANKLLEEHLTDANAKVEENQRLLQDLMSLKQKLTSEHNDLMRQLEESEASSNQLSRTKSMLTQQMEEVKRQLEEETKSKNTLAHHLRAIQTDCDNLRESLEEEQEGKSELQRNLTKANAEVAAWRSKYETDAIQRTEELEEAKKKLAARLQDAEEQVEAANAKCASLEKTKNRLAGEVEDLMLDVEKANTACAQLEKRQRLLDKLVVEWKAKCEALQLELDASLKESRTYQAELLKLKTVMDEAMEALETTKKENKACQTEINDMNDQLAEIAKQIHELTKAKKRLETERDEQQNALDEAEGSLEIEQGKVVRVQLELAQLKGDIEKRLAEKEEEFEATRKHHLRAIESIEAQIEAENKGKVDALRIRKHLEGHLNDIEVQLTTANRANAEARKTIAKLHNQIQEMQVQIDDEQRQRDEIREQYNISERKNQMLLAETDEVRGQLDTAERSRKTAEAALVESNERLAELSTQNSALAGHKRKLDGDLQEIHATLEETISEHKQTGERAKKAMADASRMAEELRGEQEHSQQMDKAKRTLEANVKDLQRRLDEAEAIALKGGKRAVAKLETRIRDLETLIDEHRRLHQEDIKQLRKNERRLKEMTFQAEEDAKNQERLQELVEKLQLKIKAFKRQVEEAEEQASSNFAKYRKVQHEVEDHSERAEIAEGSLNKLRSKTVTYTVKTTRHSN</sequence>
<feature type="coiled-coil region" evidence="10">
    <location>
        <begin position="1652"/>
        <end position="1749"/>
    </location>
</feature>
<feature type="coiled-coil region" evidence="10">
    <location>
        <begin position="1103"/>
        <end position="1619"/>
    </location>
</feature>
<dbReference type="Proteomes" id="UP000515135">
    <property type="component" value="Unplaced"/>
</dbReference>
<dbReference type="KEGG" id="bbel:109486024"/>
<accession>A0A6P5AQC1</accession>
<proteinExistence type="inferred from homology"/>
<dbReference type="FunFam" id="1.20.5.370:FF:000010">
    <property type="entry name" value="Myosin heavy chain, isoform G"/>
    <property type="match status" value="1"/>
</dbReference>
<feature type="coiled-coil region" evidence="10">
    <location>
        <begin position="886"/>
        <end position="1074"/>
    </location>
</feature>
<dbReference type="GO" id="GO:0000146">
    <property type="term" value="F:microfilament motor activity"/>
    <property type="evidence" value="ECO:0007669"/>
    <property type="project" value="TreeGrafter"/>
</dbReference>
<organism evidence="13 14">
    <name type="scientific">Branchiostoma belcheri</name>
    <name type="common">Amphioxus</name>
    <dbReference type="NCBI Taxonomy" id="7741"/>
    <lineage>
        <taxon>Eukaryota</taxon>
        <taxon>Metazoa</taxon>
        <taxon>Chordata</taxon>
        <taxon>Cephalochordata</taxon>
        <taxon>Leptocardii</taxon>
        <taxon>Amphioxiformes</taxon>
        <taxon>Branchiostomatidae</taxon>
        <taxon>Branchiostoma</taxon>
    </lineage>
</organism>
<dbReference type="PANTHER" id="PTHR45615">
    <property type="entry name" value="MYOSIN HEAVY CHAIN, NON-MUSCLE"/>
    <property type="match status" value="1"/>
</dbReference>
<dbReference type="Pfam" id="PF01576">
    <property type="entry name" value="Myosin_tail_1"/>
    <property type="match status" value="1"/>
</dbReference>
<dbReference type="FunFam" id="1.20.58.530:FF:000001">
    <property type="entry name" value="Myosin heavy chain"/>
    <property type="match status" value="1"/>
</dbReference>
<feature type="domain" description="Myosin N-terminal SH3-like" evidence="12">
    <location>
        <begin position="33"/>
        <end position="82"/>
    </location>
</feature>
<dbReference type="InterPro" id="IPR014751">
    <property type="entry name" value="XRCC4-like_C"/>
</dbReference>
<evidence type="ECO:0000256" key="10">
    <source>
        <dbReference type="SAM" id="Coils"/>
    </source>
</evidence>
<dbReference type="Gene3D" id="1.20.5.4820">
    <property type="match status" value="1"/>
</dbReference>
<dbReference type="PANTHER" id="PTHR45615:SF27">
    <property type="entry name" value="MYOSIN HEAVY CHAIN, MUSCLE"/>
    <property type="match status" value="1"/>
</dbReference>
<evidence type="ECO:0000256" key="1">
    <source>
        <dbReference type="ARBA" id="ARBA00008314"/>
    </source>
</evidence>
<dbReference type="SMART" id="SM00242">
    <property type="entry name" value="MYSc"/>
    <property type="match status" value="1"/>
</dbReference>
<evidence type="ECO:0000259" key="11">
    <source>
        <dbReference type="PROSITE" id="PS51456"/>
    </source>
</evidence>
<dbReference type="OrthoDB" id="10011999at2759"/>
<keyword evidence="2 9" id="KW-0547">Nucleotide-binding</keyword>
<dbReference type="Gene3D" id="1.20.120.720">
    <property type="entry name" value="Myosin VI head, motor domain, U50 subdomain"/>
    <property type="match status" value="1"/>
</dbReference>
<keyword evidence="7 9" id="KW-0505">Motor protein</keyword>
<dbReference type="PROSITE" id="PS51456">
    <property type="entry name" value="MYOSIN_MOTOR"/>
    <property type="match status" value="1"/>
</dbReference>
<dbReference type="InterPro" id="IPR008989">
    <property type="entry name" value="Myosin_S1_N"/>
</dbReference>
<dbReference type="SUPFAM" id="SSF52540">
    <property type="entry name" value="P-loop containing nucleoside triphosphate hydrolases"/>
    <property type="match status" value="1"/>
</dbReference>
<evidence type="ECO:0000256" key="7">
    <source>
        <dbReference type="ARBA" id="ARBA00023175"/>
    </source>
</evidence>
<dbReference type="FunFam" id="2.30.30.360:FF:000001">
    <property type="entry name" value="Myosin heavy chain"/>
    <property type="match status" value="1"/>
</dbReference>
<dbReference type="RefSeq" id="XP_019645277.1">
    <property type="nucleotide sequence ID" value="XM_019789718.1"/>
</dbReference>
<dbReference type="Pfam" id="PF00063">
    <property type="entry name" value="Myosin_head"/>
    <property type="match status" value="2"/>
</dbReference>
<dbReference type="GO" id="GO:0032982">
    <property type="term" value="C:myosin filament"/>
    <property type="evidence" value="ECO:0007669"/>
    <property type="project" value="TreeGrafter"/>
</dbReference>
<evidence type="ECO:0000313" key="14">
    <source>
        <dbReference type="RefSeq" id="XP_019645277.1"/>
    </source>
</evidence>
<dbReference type="InterPro" id="IPR027417">
    <property type="entry name" value="P-loop_NTPase"/>
</dbReference>
<reference evidence="14" key="1">
    <citation type="submission" date="2025-08" db="UniProtKB">
        <authorList>
            <consortium name="RefSeq"/>
        </authorList>
    </citation>
    <scope>IDENTIFICATION</scope>
    <source>
        <tissue evidence="14">Gonad</tissue>
    </source>
</reference>
<dbReference type="GO" id="GO:0005516">
    <property type="term" value="F:calmodulin binding"/>
    <property type="evidence" value="ECO:0007669"/>
    <property type="project" value="UniProtKB-KW"/>
</dbReference>
<dbReference type="Gene3D" id="1.20.5.340">
    <property type="match status" value="5"/>
</dbReference>
<keyword evidence="5 10" id="KW-0175">Coiled coil</keyword>
<dbReference type="FunFam" id="1.20.120.720:FF:000001">
    <property type="entry name" value="Myosin heavy chain, muscle"/>
    <property type="match status" value="1"/>
</dbReference>
<dbReference type="GO" id="GO:0005737">
    <property type="term" value="C:cytoplasm"/>
    <property type="evidence" value="ECO:0007669"/>
    <property type="project" value="TreeGrafter"/>
</dbReference>
<feature type="binding site" evidence="9">
    <location>
        <begin position="179"/>
        <end position="186"/>
    </location>
    <ligand>
        <name>ATP</name>
        <dbReference type="ChEBI" id="CHEBI:30616"/>
    </ligand>
</feature>
<dbReference type="PRINTS" id="PR00193">
    <property type="entry name" value="MYOSINHEAVY"/>
</dbReference>
<dbReference type="InterPro" id="IPR002928">
    <property type="entry name" value="Myosin_tail"/>
</dbReference>
<dbReference type="GO" id="GO:0016460">
    <property type="term" value="C:myosin II complex"/>
    <property type="evidence" value="ECO:0007669"/>
    <property type="project" value="TreeGrafter"/>
</dbReference>
<evidence type="ECO:0000256" key="5">
    <source>
        <dbReference type="ARBA" id="ARBA00023054"/>
    </source>
</evidence>
<keyword evidence="8 9" id="KW-0009">Actin-binding</keyword>
<evidence type="ECO:0000256" key="9">
    <source>
        <dbReference type="PROSITE-ProRule" id="PRU00782"/>
    </source>
</evidence>
<name>A0A6P5AQC1_BRABE</name>
<dbReference type="FunFam" id="1.20.5.370:FF:000008">
    <property type="entry name" value="Myosin heavy chain"/>
    <property type="match status" value="1"/>
</dbReference>
<dbReference type="InterPro" id="IPR036961">
    <property type="entry name" value="Kinesin_motor_dom_sf"/>
</dbReference>
<evidence type="ECO:0000256" key="6">
    <source>
        <dbReference type="ARBA" id="ARBA00023123"/>
    </source>
</evidence>
<keyword evidence="13" id="KW-1185">Reference proteome</keyword>
<dbReference type="SUPFAM" id="SSF90257">
    <property type="entry name" value="Myosin rod fragments"/>
    <property type="match status" value="5"/>
</dbReference>
<evidence type="ECO:0000313" key="13">
    <source>
        <dbReference type="Proteomes" id="UP000515135"/>
    </source>
</evidence>
<dbReference type="Gene3D" id="1.20.58.530">
    <property type="match status" value="1"/>
</dbReference>
<feature type="region of interest" description="Actin-binding" evidence="9">
    <location>
        <begin position="685"/>
        <end position="707"/>
    </location>
</feature>
<evidence type="ECO:0000256" key="3">
    <source>
        <dbReference type="ARBA" id="ARBA00022840"/>
    </source>
</evidence>
<evidence type="ECO:0000256" key="2">
    <source>
        <dbReference type="ARBA" id="ARBA00022741"/>
    </source>
</evidence>
<evidence type="ECO:0000259" key="12">
    <source>
        <dbReference type="PROSITE" id="PS51844"/>
    </source>
</evidence>
<feature type="domain" description="Myosin motor" evidence="11">
    <location>
        <begin position="86"/>
        <end position="808"/>
    </location>
</feature>
<evidence type="ECO:0000256" key="4">
    <source>
        <dbReference type="ARBA" id="ARBA00022860"/>
    </source>
</evidence>
<dbReference type="GO" id="GO:0051015">
    <property type="term" value="F:actin filament binding"/>
    <property type="evidence" value="ECO:0007669"/>
    <property type="project" value="InterPro"/>
</dbReference>
<dbReference type="Gene3D" id="2.30.30.360">
    <property type="entry name" value="Myosin S1 fragment, N-terminal"/>
    <property type="match status" value="1"/>
</dbReference>
<dbReference type="FunFam" id="1.20.5.340:FF:000003">
    <property type="entry name" value="Myosin heavy chain"/>
    <property type="match status" value="1"/>
</dbReference>
<dbReference type="GO" id="GO:0005524">
    <property type="term" value="F:ATP binding"/>
    <property type="evidence" value="ECO:0007669"/>
    <property type="project" value="UniProtKB-UniRule"/>
</dbReference>
<keyword evidence="6 9" id="KW-0518">Myosin</keyword>
<dbReference type="Gene3D" id="3.40.850.10">
    <property type="entry name" value="Kinesin motor domain"/>
    <property type="match status" value="1"/>
</dbReference>
<comment type="similarity">
    <text evidence="1 9">Belongs to the TRAFAC class myosin-kinesin ATPase superfamily. Myosin family.</text>
</comment>
<dbReference type="InterPro" id="IPR004009">
    <property type="entry name" value="SH3_Myosin"/>
</dbReference>
<dbReference type="PROSITE" id="PS51844">
    <property type="entry name" value="SH3_LIKE"/>
    <property type="match status" value="1"/>
</dbReference>
<dbReference type="InterPro" id="IPR001609">
    <property type="entry name" value="Myosin_head_motor_dom-like"/>
</dbReference>
<feature type="coiled-coil region" evidence="10">
    <location>
        <begin position="1782"/>
        <end position="1953"/>
    </location>
</feature>
<keyword evidence="3 9" id="KW-0067">ATP-binding</keyword>
<evidence type="ECO:0000256" key="8">
    <source>
        <dbReference type="ARBA" id="ARBA00023203"/>
    </source>
</evidence>
<dbReference type="Gene3D" id="1.10.10.820">
    <property type="match status" value="1"/>
</dbReference>